<evidence type="ECO:0000313" key="1">
    <source>
        <dbReference type="EMBL" id="KZC11279.1"/>
    </source>
</evidence>
<sequence>MYVHEHGAWGFAADDTQRSTKIQTALHSIALLYSCVEPSTVQCGDEKIQN</sequence>
<accession>A0A154PHF0</accession>
<proteinExistence type="predicted"/>
<organism evidence="1 2">
    <name type="scientific">Dufourea novaeangliae</name>
    <name type="common">Sweat bee</name>
    <dbReference type="NCBI Taxonomy" id="178035"/>
    <lineage>
        <taxon>Eukaryota</taxon>
        <taxon>Metazoa</taxon>
        <taxon>Ecdysozoa</taxon>
        <taxon>Arthropoda</taxon>
        <taxon>Hexapoda</taxon>
        <taxon>Insecta</taxon>
        <taxon>Pterygota</taxon>
        <taxon>Neoptera</taxon>
        <taxon>Endopterygota</taxon>
        <taxon>Hymenoptera</taxon>
        <taxon>Apocrita</taxon>
        <taxon>Aculeata</taxon>
        <taxon>Apoidea</taxon>
        <taxon>Anthophila</taxon>
        <taxon>Halictidae</taxon>
        <taxon>Rophitinae</taxon>
        <taxon>Dufourea</taxon>
    </lineage>
</organism>
<reference evidence="1 2" key="1">
    <citation type="submission" date="2015-07" db="EMBL/GenBank/DDBJ databases">
        <title>The genome of Dufourea novaeangliae.</title>
        <authorList>
            <person name="Pan H."/>
            <person name="Kapheim K."/>
        </authorList>
    </citation>
    <scope>NUCLEOTIDE SEQUENCE [LARGE SCALE GENOMIC DNA]</scope>
    <source>
        <strain evidence="1">0120121106</strain>
        <tissue evidence="1">Whole body</tissue>
    </source>
</reference>
<dbReference type="AlphaFoldDB" id="A0A154PHF0"/>
<name>A0A154PHF0_DUFNO</name>
<gene>
    <name evidence="1" type="ORF">WN55_02370</name>
</gene>
<protein>
    <submittedName>
        <fullName evidence="1">Uncharacterized protein</fullName>
    </submittedName>
</protein>
<evidence type="ECO:0000313" key="2">
    <source>
        <dbReference type="Proteomes" id="UP000076502"/>
    </source>
</evidence>
<keyword evidence="2" id="KW-1185">Reference proteome</keyword>
<dbReference type="EMBL" id="KQ434905">
    <property type="protein sequence ID" value="KZC11279.1"/>
    <property type="molecule type" value="Genomic_DNA"/>
</dbReference>
<dbReference type="Proteomes" id="UP000076502">
    <property type="component" value="Unassembled WGS sequence"/>
</dbReference>